<dbReference type="Proteomes" id="UP001218218">
    <property type="component" value="Unassembled WGS sequence"/>
</dbReference>
<protein>
    <submittedName>
        <fullName evidence="1">Uncharacterized protein</fullName>
    </submittedName>
</protein>
<evidence type="ECO:0000313" key="2">
    <source>
        <dbReference type="Proteomes" id="UP001218218"/>
    </source>
</evidence>
<keyword evidence="2" id="KW-1185">Reference proteome</keyword>
<accession>A0AAD7F4V9</accession>
<organism evidence="1 2">
    <name type="scientific">Mycena albidolilacea</name>
    <dbReference type="NCBI Taxonomy" id="1033008"/>
    <lineage>
        <taxon>Eukaryota</taxon>
        <taxon>Fungi</taxon>
        <taxon>Dikarya</taxon>
        <taxon>Basidiomycota</taxon>
        <taxon>Agaricomycotina</taxon>
        <taxon>Agaricomycetes</taxon>
        <taxon>Agaricomycetidae</taxon>
        <taxon>Agaricales</taxon>
        <taxon>Marasmiineae</taxon>
        <taxon>Mycenaceae</taxon>
        <taxon>Mycena</taxon>
    </lineage>
</organism>
<dbReference type="AlphaFoldDB" id="A0AAD7F4V9"/>
<reference evidence="1" key="1">
    <citation type="submission" date="2023-03" db="EMBL/GenBank/DDBJ databases">
        <title>Massive genome expansion in bonnet fungi (Mycena s.s.) driven by repeated elements and novel gene families across ecological guilds.</title>
        <authorList>
            <consortium name="Lawrence Berkeley National Laboratory"/>
            <person name="Harder C.B."/>
            <person name="Miyauchi S."/>
            <person name="Viragh M."/>
            <person name="Kuo A."/>
            <person name="Thoen E."/>
            <person name="Andreopoulos B."/>
            <person name="Lu D."/>
            <person name="Skrede I."/>
            <person name="Drula E."/>
            <person name="Henrissat B."/>
            <person name="Morin E."/>
            <person name="Kohler A."/>
            <person name="Barry K."/>
            <person name="LaButti K."/>
            <person name="Morin E."/>
            <person name="Salamov A."/>
            <person name="Lipzen A."/>
            <person name="Mereny Z."/>
            <person name="Hegedus B."/>
            <person name="Baldrian P."/>
            <person name="Stursova M."/>
            <person name="Weitz H."/>
            <person name="Taylor A."/>
            <person name="Grigoriev I.V."/>
            <person name="Nagy L.G."/>
            <person name="Martin F."/>
            <person name="Kauserud H."/>
        </authorList>
    </citation>
    <scope>NUCLEOTIDE SEQUENCE</scope>
    <source>
        <strain evidence="1">CBHHK002</strain>
    </source>
</reference>
<name>A0AAD7F4V9_9AGAR</name>
<evidence type="ECO:0000313" key="1">
    <source>
        <dbReference type="EMBL" id="KAJ7366020.1"/>
    </source>
</evidence>
<proteinExistence type="predicted"/>
<sequence>MLRSLLPLPPLLSLFCRASRSPYRGNSHAHRPAMRTVPIHAPEPAVTIVLSILVHNDFWQWRKTQRIFHAWSQAVDACTG</sequence>
<comment type="caution">
    <text evidence="1">The sequence shown here is derived from an EMBL/GenBank/DDBJ whole genome shotgun (WGS) entry which is preliminary data.</text>
</comment>
<dbReference type="EMBL" id="JARIHO010000002">
    <property type="protein sequence ID" value="KAJ7366020.1"/>
    <property type="molecule type" value="Genomic_DNA"/>
</dbReference>
<gene>
    <name evidence="1" type="ORF">DFH08DRAFT_833384</name>
</gene>